<dbReference type="InParanoid" id="A0A165UDA9"/>
<dbReference type="PANTHER" id="PTHR13130">
    <property type="entry name" value="34 KDA TRANSCRIPTIONAL CO-ACTIVATOR-RELATED"/>
    <property type="match status" value="1"/>
</dbReference>
<evidence type="ECO:0000256" key="4">
    <source>
        <dbReference type="ARBA" id="ARBA00023163"/>
    </source>
</evidence>
<gene>
    <name evidence="7" type="ORF">NEOLEDRAFT_1129874</name>
</gene>
<evidence type="ECO:0000256" key="3">
    <source>
        <dbReference type="ARBA" id="ARBA00023015"/>
    </source>
</evidence>
<dbReference type="Proteomes" id="UP000076761">
    <property type="component" value="Unassembled WGS sequence"/>
</dbReference>
<keyword evidence="4" id="KW-0804">Transcription</keyword>
<dbReference type="EMBL" id="KV425559">
    <property type="protein sequence ID" value="KZT27979.1"/>
    <property type="molecule type" value="Genomic_DNA"/>
</dbReference>
<name>A0A165UDA9_9AGAM</name>
<comment type="similarity">
    <text evidence="2">Belongs to the Mediator complex subunit 27 family.</text>
</comment>
<evidence type="ECO:0000256" key="5">
    <source>
        <dbReference type="ARBA" id="ARBA00023242"/>
    </source>
</evidence>
<keyword evidence="3" id="KW-0805">Transcription regulation</keyword>
<accession>A0A165UDA9</accession>
<comment type="subcellular location">
    <subcellularLocation>
        <location evidence="1">Nucleus</location>
    </subcellularLocation>
</comment>
<reference evidence="7 8" key="1">
    <citation type="journal article" date="2016" name="Mol. Biol. Evol.">
        <title>Comparative Genomics of Early-Diverging Mushroom-Forming Fungi Provides Insights into the Origins of Lignocellulose Decay Capabilities.</title>
        <authorList>
            <person name="Nagy L.G."/>
            <person name="Riley R."/>
            <person name="Tritt A."/>
            <person name="Adam C."/>
            <person name="Daum C."/>
            <person name="Floudas D."/>
            <person name="Sun H."/>
            <person name="Yadav J.S."/>
            <person name="Pangilinan J."/>
            <person name="Larsson K.H."/>
            <person name="Matsuura K."/>
            <person name="Barry K."/>
            <person name="Labutti K."/>
            <person name="Kuo R."/>
            <person name="Ohm R.A."/>
            <person name="Bhattacharya S.S."/>
            <person name="Shirouzu T."/>
            <person name="Yoshinaga Y."/>
            <person name="Martin F.M."/>
            <person name="Grigoriev I.V."/>
            <person name="Hibbett D.S."/>
        </authorList>
    </citation>
    <scope>NUCLEOTIDE SEQUENCE [LARGE SCALE GENOMIC DNA]</scope>
    <source>
        <strain evidence="7 8">HHB14362 ss-1</strain>
    </source>
</reference>
<evidence type="ECO:0000256" key="2">
    <source>
        <dbReference type="ARBA" id="ARBA00008048"/>
    </source>
</evidence>
<proteinExistence type="inferred from homology"/>
<sequence>MALETSTVLVALEEKLQSLRDLHNRLQAIHVGSTFSSLLRQPSAIGLTFNEPLERKVESLKEVGAFLKSEKVQDALKAAGESEKADKSELTMSWRRENRKRRRAPSPESPQPYHSFQTKSTSLFPLLENESTPLKVDDLALYIREFNLNPDHSQCKLHIWSPVRSGNKKIGNPAVIRFSIRDVLTAYVTTSHDPDTRVLVVETVTAFGPREKKSPHSQSEYMVYQKLSQQIARMLQSHPMVCFQTIVGLLVSYEGLFTQQCTTCQRVLSAEGHVPPVARLWIECSSGPEVGKEDVNWQPRHVTCLQS</sequence>
<keyword evidence="8" id="KW-1185">Reference proteome</keyword>
<evidence type="ECO:0000313" key="7">
    <source>
        <dbReference type="EMBL" id="KZT27979.1"/>
    </source>
</evidence>
<dbReference type="InterPro" id="IPR021627">
    <property type="entry name" value="Mediator_Med27"/>
</dbReference>
<dbReference type="GO" id="GO:0016592">
    <property type="term" value="C:mediator complex"/>
    <property type="evidence" value="ECO:0007669"/>
    <property type="project" value="InterPro"/>
</dbReference>
<organism evidence="7 8">
    <name type="scientific">Neolentinus lepideus HHB14362 ss-1</name>
    <dbReference type="NCBI Taxonomy" id="1314782"/>
    <lineage>
        <taxon>Eukaryota</taxon>
        <taxon>Fungi</taxon>
        <taxon>Dikarya</taxon>
        <taxon>Basidiomycota</taxon>
        <taxon>Agaricomycotina</taxon>
        <taxon>Agaricomycetes</taxon>
        <taxon>Gloeophyllales</taxon>
        <taxon>Gloeophyllaceae</taxon>
        <taxon>Neolentinus</taxon>
    </lineage>
</organism>
<dbReference type="Pfam" id="PF11571">
    <property type="entry name" value="Med27"/>
    <property type="match status" value="1"/>
</dbReference>
<dbReference type="AlphaFoldDB" id="A0A165UDA9"/>
<evidence type="ECO:0000256" key="6">
    <source>
        <dbReference type="SAM" id="MobiDB-lite"/>
    </source>
</evidence>
<feature type="compositionally biased region" description="Basic and acidic residues" evidence="6">
    <location>
        <begin position="77"/>
        <end position="89"/>
    </location>
</feature>
<dbReference type="OrthoDB" id="10261040at2759"/>
<keyword evidence="5" id="KW-0539">Nucleus</keyword>
<dbReference type="PANTHER" id="PTHR13130:SF4">
    <property type="entry name" value="MEDIATOR OF RNA POLYMERASE II TRANSCRIPTION SUBUNIT 27"/>
    <property type="match status" value="1"/>
</dbReference>
<feature type="region of interest" description="Disordered" evidence="6">
    <location>
        <begin position="77"/>
        <end position="117"/>
    </location>
</feature>
<dbReference type="GO" id="GO:0003713">
    <property type="term" value="F:transcription coactivator activity"/>
    <property type="evidence" value="ECO:0007669"/>
    <property type="project" value="TreeGrafter"/>
</dbReference>
<dbReference type="STRING" id="1314782.A0A165UDA9"/>
<evidence type="ECO:0000313" key="8">
    <source>
        <dbReference type="Proteomes" id="UP000076761"/>
    </source>
</evidence>
<protein>
    <submittedName>
        <fullName evidence="7">Uncharacterized protein</fullName>
    </submittedName>
</protein>
<evidence type="ECO:0000256" key="1">
    <source>
        <dbReference type="ARBA" id="ARBA00004123"/>
    </source>
</evidence>
<dbReference type="GO" id="GO:0006357">
    <property type="term" value="P:regulation of transcription by RNA polymerase II"/>
    <property type="evidence" value="ECO:0007669"/>
    <property type="project" value="TreeGrafter"/>
</dbReference>